<dbReference type="GO" id="GO:0034599">
    <property type="term" value="P:cellular response to oxidative stress"/>
    <property type="evidence" value="ECO:0007669"/>
    <property type="project" value="TreeGrafter"/>
</dbReference>
<dbReference type="Gene3D" id="3.40.30.10">
    <property type="entry name" value="Glutaredoxin"/>
    <property type="match status" value="1"/>
</dbReference>
<evidence type="ECO:0000313" key="9">
    <source>
        <dbReference type="Proteomes" id="UP000247702"/>
    </source>
</evidence>
<sequence length="207" mass="23392">MFRNLYRIFPNSVTTKTTNTTLISLKLLKSNPNSLRRSPSSQTSFPKHFTTMSFYDLEALDIKKNSFNFSDWKGKVVLIVNVASQCGYTPQYTGLESLYNKYKDQGLIVAGLPCNQFGAQEPGTEEEIVTFCSAKYNVTFPLFAKIDVNGENESSIYKFLKSQQSGDIKWNFEKFLIGKNGNVIKRYPSSVKPEDIASDIETALNDK</sequence>
<dbReference type="InterPro" id="IPR029759">
    <property type="entry name" value="GPX_AS"/>
</dbReference>
<dbReference type="STRING" id="94130.A0A2Z6SL51"/>
<dbReference type="Proteomes" id="UP000247702">
    <property type="component" value="Unassembled WGS sequence"/>
</dbReference>
<dbReference type="InterPro" id="IPR036249">
    <property type="entry name" value="Thioredoxin-like_sf"/>
</dbReference>
<keyword evidence="2 5" id="KW-0575">Peroxidase</keyword>
<dbReference type="PROSITE" id="PS00460">
    <property type="entry name" value="GLUTATHIONE_PEROXID_1"/>
    <property type="match status" value="1"/>
</dbReference>
<accession>A0A2Z6SL51</accession>
<dbReference type="OrthoDB" id="446890at2759"/>
<evidence type="ECO:0000313" key="7">
    <source>
        <dbReference type="EMBL" id="GBC07507.1"/>
    </source>
</evidence>
<dbReference type="PROSITE" id="PS51355">
    <property type="entry name" value="GLUTATHIONE_PEROXID_3"/>
    <property type="match status" value="1"/>
</dbReference>
<keyword evidence="9" id="KW-1185">Reference proteome</keyword>
<keyword evidence="3 5" id="KW-0560">Oxidoreductase</keyword>
<dbReference type="FunFam" id="3.40.30.10:FF:000010">
    <property type="entry name" value="Glutathione peroxidase"/>
    <property type="match status" value="1"/>
</dbReference>
<evidence type="ECO:0000256" key="5">
    <source>
        <dbReference type="RuleBase" id="RU000499"/>
    </source>
</evidence>
<dbReference type="GO" id="GO:0140824">
    <property type="term" value="F:thioredoxin-dependent peroxiredoxin activity"/>
    <property type="evidence" value="ECO:0007669"/>
    <property type="project" value="UniProtKB-EC"/>
</dbReference>
<reference evidence="8" key="2">
    <citation type="submission" date="2019-10" db="EMBL/GenBank/DDBJ databases">
        <title>Conservation and host-specific expression of non-tandemly repeated heterogenous ribosome RNA gene in arbuscular mycorrhizal fungi.</title>
        <authorList>
            <person name="Maeda T."/>
            <person name="Kobayashi Y."/>
            <person name="Nakagawa T."/>
            <person name="Ezawa T."/>
            <person name="Yamaguchi K."/>
            <person name="Bino T."/>
            <person name="Nishimoto Y."/>
            <person name="Shigenobu S."/>
            <person name="Kawaguchi M."/>
        </authorList>
    </citation>
    <scope>NUCLEOTIDE SEQUENCE</scope>
    <source>
        <strain evidence="8">HR1</strain>
    </source>
</reference>
<comment type="catalytic activity">
    <reaction evidence="4">
        <text>a hydroperoxide + [thioredoxin]-dithiol = an alcohol + [thioredoxin]-disulfide + H2O</text>
        <dbReference type="Rhea" id="RHEA:62620"/>
        <dbReference type="Rhea" id="RHEA-COMP:10698"/>
        <dbReference type="Rhea" id="RHEA-COMP:10700"/>
        <dbReference type="ChEBI" id="CHEBI:15377"/>
        <dbReference type="ChEBI" id="CHEBI:29950"/>
        <dbReference type="ChEBI" id="CHEBI:30879"/>
        <dbReference type="ChEBI" id="CHEBI:35924"/>
        <dbReference type="ChEBI" id="CHEBI:50058"/>
        <dbReference type="EC" id="1.11.1.24"/>
    </reaction>
</comment>
<evidence type="ECO:0000259" key="6">
    <source>
        <dbReference type="PROSITE" id="PS51352"/>
    </source>
</evidence>
<proteinExistence type="inferred from homology"/>
<evidence type="ECO:0000256" key="3">
    <source>
        <dbReference type="ARBA" id="ARBA00023002"/>
    </source>
</evidence>
<dbReference type="EMBL" id="BLAL01000158">
    <property type="protein sequence ID" value="GES85831.1"/>
    <property type="molecule type" value="Genomic_DNA"/>
</dbReference>
<evidence type="ECO:0000256" key="4">
    <source>
        <dbReference type="ARBA" id="ARBA00049091"/>
    </source>
</evidence>
<comment type="similarity">
    <text evidence="1 5">Belongs to the glutathione peroxidase family.</text>
</comment>
<dbReference type="EMBL" id="BEXD01004148">
    <property type="protein sequence ID" value="GBC07507.1"/>
    <property type="molecule type" value="Genomic_DNA"/>
</dbReference>
<dbReference type="Pfam" id="PF00255">
    <property type="entry name" value="GSHPx"/>
    <property type="match status" value="1"/>
</dbReference>
<reference evidence="7 9" key="1">
    <citation type="submission" date="2017-11" db="EMBL/GenBank/DDBJ databases">
        <title>The genome of Rhizophagus clarus HR1 reveals common genetic basis of auxotrophy among arbuscular mycorrhizal fungi.</title>
        <authorList>
            <person name="Kobayashi Y."/>
        </authorList>
    </citation>
    <scope>NUCLEOTIDE SEQUENCE [LARGE SCALE GENOMIC DNA]</scope>
    <source>
        <strain evidence="7 9">HR1</strain>
    </source>
</reference>
<dbReference type="InterPro" id="IPR013766">
    <property type="entry name" value="Thioredoxin_domain"/>
</dbReference>
<dbReference type="PRINTS" id="PR01011">
    <property type="entry name" value="GLUTPROXDASE"/>
</dbReference>
<name>A0A2Z6SL51_9GLOM</name>
<dbReference type="CDD" id="cd00340">
    <property type="entry name" value="GSH_Peroxidase"/>
    <property type="match status" value="1"/>
</dbReference>
<dbReference type="InterPro" id="IPR000889">
    <property type="entry name" value="Glutathione_peroxidase"/>
</dbReference>
<dbReference type="PANTHER" id="PTHR11592:SF78">
    <property type="entry name" value="GLUTATHIONE PEROXIDASE"/>
    <property type="match status" value="1"/>
</dbReference>
<feature type="domain" description="Thioredoxin" evidence="6">
    <location>
        <begin position="46"/>
        <end position="205"/>
    </location>
</feature>
<gene>
    <name evidence="8" type="ORF">RCL2_001293000</name>
    <name evidence="7" type="ORF">RclHR1_00750041</name>
</gene>
<evidence type="ECO:0000313" key="8">
    <source>
        <dbReference type="EMBL" id="GES85831.1"/>
    </source>
</evidence>
<protein>
    <recommendedName>
        <fullName evidence="5">Glutathione peroxidase</fullName>
    </recommendedName>
</protein>
<dbReference type="SUPFAM" id="SSF52833">
    <property type="entry name" value="Thioredoxin-like"/>
    <property type="match status" value="1"/>
</dbReference>
<dbReference type="PROSITE" id="PS51352">
    <property type="entry name" value="THIOREDOXIN_2"/>
    <property type="match status" value="1"/>
</dbReference>
<evidence type="ECO:0000256" key="1">
    <source>
        <dbReference type="ARBA" id="ARBA00006926"/>
    </source>
</evidence>
<evidence type="ECO:0000256" key="2">
    <source>
        <dbReference type="ARBA" id="ARBA00022559"/>
    </source>
</evidence>
<organism evidence="7 9">
    <name type="scientific">Rhizophagus clarus</name>
    <dbReference type="NCBI Taxonomy" id="94130"/>
    <lineage>
        <taxon>Eukaryota</taxon>
        <taxon>Fungi</taxon>
        <taxon>Fungi incertae sedis</taxon>
        <taxon>Mucoromycota</taxon>
        <taxon>Glomeromycotina</taxon>
        <taxon>Glomeromycetes</taxon>
        <taxon>Glomerales</taxon>
        <taxon>Glomeraceae</taxon>
        <taxon>Rhizophagus</taxon>
    </lineage>
</organism>
<dbReference type="PANTHER" id="PTHR11592">
    <property type="entry name" value="GLUTATHIONE PEROXIDASE"/>
    <property type="match status" value="1"/>
</dbReference>
<dbReference type="Proteomes" id="UP000615446">
    <property type="component" value="Unassembled WGS sequence"/>
</dbReference>
<dbReference type="AlphaFoldDB" id="A0A2Z6SL51"/>
<comment type="caution">
    <text evidence="7">The sequence shown here is derived from an EMBL/GenBank/DDBJ whole genome shotgun (WGS) entry which is preliminary data.</text>
</comment>